<organism evidence="1 2">
    <name type="scientific">Mycena albidolilacea</name>
    <dbReference type="NCBI Taxonomy" id="1033008"/>
    <lineage>
        <taxon>Eukaryota</taxon>
        <taxon>Fungi</taxon>
        <taxon>Dikarya</taxon>
        <taxon>Basidiomycota</taxon>
        <taxon>Agaricomycotina</taxon>
        <taxon>Agaricomycetes</taxon>
        <taxon>Agaricomycetidae</taxon>
        <taxon>Agaricales</taxon>
        <taxon>Marasmiineae</taxon>
        <taxon>Mycenaceae</taxon>
        <taxon>Mycena</taxon>
    </lineage>
</organism>
<sequence length="179" mass="19592">MVFIHTLSTAAWEVGSNGCHCAENTGIHLGEEQSDSQPNRKVPQNACQFFEARNAACQLTFLPVYKAYDYPCFDLYDEHLPKVHHHGAFSKIRSIFTLDSAPLPSYALLDPQSPPSCPRHPAAKTVCVARRAGTPHAPSAWASLSVRRRRSARASSASGWRSALGLISLSRRLSAEGGY</sequence>
<protein>
    <submittedName>
        <fullName evidence="1">Uncharacterized protein</fullName>
    </submittedName>
</protein>
<evidence type="ECO:0000313" key="1">
    <source>
        <dbReference type="EMBL" id="KAJ7326358.1"/>
    </source>
</evidence>
<dbReference type="Proteomes" id="UP001218218">
    <property type="component" value="Unassembled WGS sequence"/>
</dbReference>
<dbReference type="AlphaFoldDB" id="A0AAD6ZL34"/>
<reference evidence="1" key="1">
    <citation type="submission" date="2023-03" db="EMBL/GenBank/DDBJ databases">
        <title>Massive genome expansion in bonnet fungi (Mycena s.s.) driven by repeated elements and novel gene families across ecological guilds.</title>
        <authorList>
            <consortium name="Lawrence Berkeley National Laboratory"/>
            <person name="Harder C.B."/>
            <person name="Miyauchi S."/>
            <person name="Viragh M."/>
            <person name="Kuo A."/>
            <person name="Thoen E."/>
            <person name="Andreopoulos B."/>
            <person name="Lu D."/>
            <person name="Skrede I."/>
            <person name="Drula E."/>
            <person name="Henrissat B."/>
            <person name="Morin E."/>
            <person name="Kohler A."/>
            <person name="Barry K."/>
            <person name="LaButti K."/>
            <person name="Morin E."/>
            <person name="Salamov A."/>
            <person name="Lipzen A."/>
            <person name="Mereny Z."/>
            <person name="Hegedus B."/>
            <person name="Baldrian P."/>
            <person name="Stursova M."/>
            <person name="Weitz H."/>
            <person name="Taylor A."/>
            <person name="Grigoriev I.V."/>
            <person name="Nagy L.G."/>
            <person name="Martin F."/>
            <person name="Kauserud H."/>
        </authorList>
    </citation>
    <scope>NUCLEOTIDE SEQUENCE</scope>
    <source>
        <strain evidence="1">CBHHK002</strain>
    </source>
</reference>
<dbReference type="EMBL" id="JARIHO010000042">
    <property type="protein sequence ID" value="KAJ7326358.1"/>
    <property type="molecule type" value="Genomic_DNA"/>
</dbReference>
<evidence type="ECO:0000313" key="2">
    <source>
        <dbReference type="Proteomes" id="UP001218218"/>
    </source>
</evidence>
<accession>A0AAD6ZL34</accession>
<comment type="caution">
    <text evidence="1">The sequence shown here is derived from an EMBL/GenBank/DDBJ whole genome shotgun (WGS) entry which is preliminary data.</text>
</comment>
<proteinExistence type="predicted"/>
<name>A0AAD6ZL34_9AGAR</name>
<keyword evidence="2" id="KW-1185">Reference proteome</keyword>
<gene>
    <name evidence="1" type="ORF">DFH08DRAFT_337949</name>
</gene>